<protein>
    <submittedName>
        <fullName evidence="1">Uncharacterized protein</fullName>
    </submittedName>
</protein>
<keyword evidence="2" id="KW-1185">Reference proteome</keyword>
<proteinExistence type="predicted"/>
<sequence>MVPPEESRNLIKLSASPASQVATKLEAEEAKPKCNLNMVAIGADT</sequence>
<dbReference type="EMBL" id="JBHLTM010000090">
    <property type="protein sequence ID" value="MFC0687672.1"/>
    <property type="molecule type" value="Genomic_DNA"/>
</dbReference>
<evidence type="ECO:0000313" key="1">
    <source>
        <dbReference type="EMBL" id="MFC0687672.1"/>
    </source>
</evidence>
<gene>
    <name evidence="1" type="ORF">ACFFF8_24085</name>
</gene>
<evidence type="ECO:0000313" key="2">
    <source>
        <dbReference type="Proteomes" id="UP001589858"/>
    </source>
</evidence>
<accession>A0ABV6SG37</accession>
<reference evidence="1 2" key="1">
    <citation type="submission" date="2024-09" db="EMBL/GenBank/DDBJ databases">
        <authorList>
            <person name="Sun Q."/>
            <person name="Mori K."/>
        </authorList>
    </citation>
    <scope>NUCLEOTIDE SEQUENCE [LARGE SCALE GENOMIC DNA]</scope>
    <source>
        <strain evidence="1 2">CICC 11035S</strain>
    </source>
</reference>
<comment type="caution">
    <text evidence="1">The sequence shown here is derived from an EMBL/GenBank/DDBJ whole genome shotgun (WGS) entry which is preliminary data.</text>
</comment>
<dbReference type="RefSeq" id="WP_379489452.1">
    <property type="nucleotide sequence ID" value="NZ_JBHLTM010000090.1"/>
</dbReference>
<dbReference type="Proteomes" id="UP001589858">
    <property type="component" value="Unassembled WGS sequence"/>
</dbReference>
<organism evidence="1 2">
    <name type="scientific">Novosphingobium clariflavum</name>
    <dbReference type="NCBI Taxonomy" id="2029884"/>
    <lineage>
        <taxon>Bacteria</taxon>
        <taxon>Pseudomonadati</taxon>
        <taxon>Pseudomonadota</taxon>
        <taxon>Alphaproteobacteria</taxon>
        <taxon>Sphingomonadales</taxon>
        <taxon>Sphingomonadaceae</taxon>
        <taxon>Novosphingobium</taxon>
    </lineage>
</organism>
<name>A0ABV6SG37_9SPHN</name>